<dbReference type="OrthoDB" id="206178at2759"/>
<keyword evidence="1" id="KW-0812">Transmembrane</keyword>
<name>L1J1U5_GUITC</name>
<feature type="transmembrane region" description="Helical" evidence="1">
    <location>
        <begin position="255"/>
        <end position="276"/>
    </location>
</feature>
<dbReference type="RefSeq" id="XP_005829483.1">
    <property type="nucleotide sequence ID" value="XM_005829426.1"/>
</dbReference>
<keyword evidence="1" id="KW-0472">Membrane</keyword>
<evidence type="ECO:0000313" key="2">
    <source>
        <dbReference type="EMBL" id="EKX42503.1"/>
    </source>
</evidence>
<keyword evidence="4" id="KW-1185">Reference proteome</keyword>
<feature type="transmembrane region" description="Helical" evidence="1">
    <location>
        <begin position="319"/>
        <end position="339"/>
    </location>
</feature>
<organism evidence="2">
    <name type="scientific">Guillardia theta (strain CCMP2712)</name>
    <name type="common">Cryptophyte</name>
    <dbReference type="NCBI Taxonomy" id="905079"/>
    <lineage>
        <taxon>Eukaryota</taxon>
        <taxon>Cryptophyceae</taxon>
        <taxon>Pyrenomonadales</taxon>
        <taxon>Geminigeraceae</taxon>
        <taxon>Guillardia</taxon>
    </lineage>
</organism>
<reference evidence="2 4" key="1">
    <citation type="journal article" date="2012" name="Nature">
        <title>Algal genomes reveal evolutionary mosaicism and the fate of nucleomorphs.</title>
        <authorList>
            <consortium name="DOE Joint Genome Institute"/>
            <person name="Curtis B.A."/>
            <person name="Tanifuji G."/>
            <person name="Burki F."/>
            <person name="Gruber A."/>
            <person name="Irimia M."/>
            <person name="Maruyama S."/>
            <person name="Arias M.C."/>
            <person name="Ball S.G."/>
            <person name="Gile G.H."/>
            <person name="Hirakawa Y."/>
            <person name="Hopkins J.F."/>
            <person name="Kuo A."/>
            <person name="Rensing S.A."/>
            <person name="Schmutz J."/>
            <person name="Symeonidi A."/>
            <person name="Elias M."/>
            <person name="Eveleigh R.J."/>
            <person name="Herman E.K."/>
            <person name="Klute M.J."/>
            <person name="Nakayama T."/>
            <person name="Obornik M."/>
            <person name="Reyes-Prieto A."/>
            <person name="Armbrust E.V."/>
            <person name="Aves S.J."/>
            <person name="Beiko R.G."/>
            <person name="Coutinho P."/>
            <person name="Dacks J.B."/>
            <person name="Durnford D.G."/>
            <person name="Fast N.M."/>
            <person name="Green B.R."/>
            <person name="Grisdale C.J."/>
            <person name="Hempel F."/>
            <person name="Henrissat B."/>
            <person name="Hoppner M.P."/>
            <person name="Ishida K."/>
            <person name="Kim E."/>
            <person name="Koreny L."/>
            <person name="Kroth P.G."/>
            <person name="Liu Y."/>
            <person name="Malik S.B."/>
            <person name="Maier U.G."/>
            <person name="McRose D."/>
            <person name="Mock T."/>
            <person name="Neilson J.A."/>
            <person name="Onodera N.T."/>
            <person name="Poole A.M."/>
            <person name="Pritham E.J."/>
            <person name="Richards T.A."/>
            <person name="Rocap G."/>
            <person name="Roy S.W."/>
            <person name="Sarai C."/>
            <person name="Schaack S."/>
            <person name="Shirato S."/>
            <person name="Slamovits C.H."/>
            <person name="Spencer D.F."/>
            <person name="Suzuki S."/>
            <person name="Worden A.Z."/>
            <person name="Zauner S."/>
            <person name="Barry K."/>
            <person name="Bell C."/>
            <person name="Bharti A.K."/>
            <person name="Crow J.A."/>
            <person name="Grimwood J."/>
            <person name="Kramer R."/>
            <person name="Lindquist E."/>
            <person name="Lucas S."/>
            <person name="Salamov A."/>
            <person name="McFadden G.I."/>
            <person name="Lane C.E."/>
            <person name="Keeling P.J."/>
            <person name="Gray M.W."/>
            <person name="Grigoriev I.V."/>
            <person name="Archibald J.M."/>
        </authorList>
    </citation>
    <scope>NUCLEOTIDE SEQUENCE</scope>
    <source>
        <strain evidence="2 4">CCMP2712</strain>
    </source>
</reference>
<reference evidence="4" key="2">
    <citation type="submission" date="2012-11" db="EMBL/GenBank/DDBJ databases">
        <authorList>
            <person name="Kuo A."/>
            <person name="Curtis B.A."/>
            <person name="Tanifuji G."/>
            <person name="Burki F."/>
            <person name="Gruber A."/>
            <person name="Irimia M."/>
            <person name="Maruyama S."/>
            <person name="Arias M.C."/>
            <person name="Ball S.G."/>
            <person name="Gile G.H."/>
            <person name="Hirakawa Y."/>
            <person name="Hopkins J.F."/>
            <person name="Rensing S.A."/>
            <person name="Schmutz J."/>
            <person name="Symeonidi A."/>
            <person name="Elias M."/>
            <person name="Eveleigh R.J."/>
            <person name="Herman E.K."/>
            <person name="Klute M.J."/>
            <person name="Nakayama T."/>
            <person name="Obornik M."/>
            <person name="Reyes-Prieto A."/>
            <person name="Armbrust E.V."/>
            <person name="Aves S.J."/>
            <person name="Beiko R.G."/>
            <person name="Coutinho P."/>
            <person name="Dacks J.B."/>
            <person name="Durnford D.G."/>
            <person name="Fast N.M."/>
            <person name="Green B.R."/>
            <person name="Grisdale C."/>
            <person name="Hempe F."/>
            <person name="Henrissat B."/>
            <person name="Hoppner M.P."/>
            <person name="Ishida K.-I."/>
            <person name="Kim E."/>
            <person name="Koreny L."/>
            <person name="Kroth P.G."/>
            <person name="Liu Y."/>
            <person name="Malik S.-B."/>
            <person name="Maier U.G."/>
            <person name="McRose D."/>
            <person name="Mock T."/>
            <person name="Neilson J.A."/>
            <person name="Onodera N.T."/>
            <person name="Poole A.M."/>
            <person name="Pritham E.J."/>
            <person name="Richards T.A."/>
            <person name="Rocap G."/>
            <person name="Roy S.W."/>
            <person name="Sarai C."/>
            <person name="Schaack S."/>
            <person name="Shirato S."/>
            <person name="Slamovits C.H."/>
            <person name="Spencer D.F."/>
            <person name="Suzuki S."/>
            <person name="Worden A.Z."/>
            <person name="Zauner S."/>
            <person name="Barry K."/>
            <person name="Bell C."/>
            <person name="Bharti A.K."/>
            <person name="Crow J.A."/>
            <person name="Grimwood J."/>
            <person name="Kramer R."/>
            <person name="Lindquist E."/>
            <person name="Lucas S."/>
            <person name="Salamov A."/>
            <person name="McFadden G.I."/>
            <person name="Lane C.E."/>
            <person name="Keeling P.J."/>
            <person name="Gray M.W."/>
            <person name="Grigoriev I.V."/>
            <person name="Archibald J.M."/>
        </authorList>
    </citation>
    <scope>NUCLEOTIDE SEQUENCE</scope>
    <source>
        <strain evidence="4">CCMP2712</strain>
    </source>
</reference>
<sequence>MVVREQHCWHCEQLVHTESSASSNSDSAFSDDGFNVDCDCRDSWIFQRSCSIKKGDLISGLELKRATESASYSSLFYSSQPMTAALTRLPFRIFFAFMSSILTYYFQNDLVFLQSDAVRLSSRFRFTALELRNEMCPLSSNVHSVGLLLKDRVVPLPLRSLERHGSSIEISLPSPVPWNGWFFNTSMEDLSFDPVRFTFEAFDADSQSWTLVGSSSYLTISSTSTFFHGRYPTTEERGKLEMQSRRPHFPQKMQLVTNLMVAVFTGLTGLSGAIGLERCGRSLLSFVVMWCALSDAAIAVWVWTCGGETQMCEKGSWTHWHALSSALQYSLAFLFLAGLSKEHVQSFFITIGTFSMASALVLLHSPYDGPYSSSVWYFVISIPCLSIAISVFISRSIIVATAKQLVRDDKDRYRELWSQIMATQKQALLDLDRLVRHVQNGCTRDAVQYQPPSHICRLMPETCLDRLYAGSSVVDPLLREKTLLWASKGAGLLPCIVCSECPKYLRLMSTDGREVTCVKWASLKKRERAIEKIVRIYSSDVSKILDIVRQSIIFDSVADLTSCLRVIFEDEDVELVRVKNRLDRRYDASATAGYRDVLLNLRFLSAKWYVCELQLILREYAELKTDSGHSRYVSWRNALCT</sequence>
<feature type="transmembrane region" description="Helical" evidence="1">
    <location>
        <begin position="375"/>
        <end position="402"/>
    </location>
</feature>
<evidence type="ECO:0000256" key="1">
    <source>
        <dbReference type="SAM" id="Phobius"/>
    </source>
</evidence>
<feature type="transmembrane region" description="Helical" evidence="1">
    <location>
        <begin position="346"/>
        <end position="363"/>
    </location>
</feature>
<accession>L1J1U5</accession>
<dbReference type="eggNOG" id="ENOG502T0P3">
    <property type="taxonomic scope" value="Eukaryota"/>
</dbReference>
<proteinExistence type="predicted"/>
<evidence type="ECO:0000313" key="3">
    <source>
        <dbReference type="EnsemblProtists" id="EKX42503"/>
    </source>
</evidence>
<reference evidence="3" key="3">
    <citation type="submission" date="2015-06" db="UniProtKB">
        <authorList>
            <consortium name="EnsemblProtists"/>
        </authorList>
    </citation>
    <scope>IDENTIFICATION</scope>
</reference>
<evidence type="ECO:0000313" key="4">
    <source>
        <dbReference type="Proteomes" id="UP000011087"/>
    </source>
</evidence>
<dbReference type="EMBL" id="JH993016">
    <property type="protein sequence ID" value="EKX42503.1"/>
    <property type="molecule type" value="Genomic_DNA"/>
</dbReference>
<dbReference type="GeneID" id="17299159"/>
<gene>
    <name evidence="2" type="ORF">GUITHDRAFT_111476</name>
</gene>
<dbReference type="HOGENOM" id="CLU_427295_0_0_1"/>
<dbReference type="EnsemblProtists" id="EKX42503">
    <property type="protein sequence ID" value="EKX42503"/>
    <property type="gene ID" value="GUITHDRAFT_111476"/>
</dbReference>
<dbReference type="KEGG" id="gtt:GUITHDRAFT_111476"/>
<feature type="transmembrane region" description="Helical" evidence="1">
    <location>
        <begin position="283"/>
        <end position="304"/>
    </location>
</feature>
<dbReference type="AlphaFoldDB" id="L1J1U5"/>
<dbReference type="Proteomes" id="UP000011087">
    <property type="component" value="Unassembled WGS sequence"/>
</dbReference>
<keyword evidence="1" id="KW-1133">Transmembrane helix</keyword>
<dbReference type="PaxDb" id="55529-EKX42503"/>
<protein>
    <submittedName>
        <fullName evidence="2 3">Uncharacterized protein</fullName>
    </submittedName>
</protein>